<dbReference type="AlphaFoldDB" id="A0A8X6P8M0"/>
<keyword evidence="2" id="KW-1185">Reference proteome</keyword>
<protein>
    <submittedName>
        <fullName evidence="1">Uncharacterized protein</fullName>
    </submittedName>
</protein>
<evidence type="ECO:0000313" key="1">
    <source>
        <dbReference type="EMBL" id="GFT51857.1"/>
    </source>
</evidence>
<organism evidence="1 2">
    <name type="scientific">Nephila pilipes</name>
    <name type="common">Giant wood spider</name>
    <name type="synonym">Nephila maculata</name>
    <dbReference type="NCBI Taxonomy" id="299642"/>
    <lineage>
        <taxon>Eukaryota</taxon>
        <taxon>Metazoa</taxon>
        <taxon>Ecdysozoa</taxon>
        <taxon>Arthropoda</taxon>
        <taxon>Chelicerata</taxon>
        <taxon>Arachnida</taxon>
        <taxon>Araneae</taxon>
        <taxon>Araneomorphae</taxon>
        <taxon>Entelegynae</taxon>
        <taxon>Araneoidea</taxon>
        <taxon>Nephilidae</taxon>
        <taxon>Nephila</taxon>
    </lineage>
</organism>
<gene>
    <name evidence="1" type="ORF">NPIL_262811</name>
</gene>
<accession>A0A8X6P8M0</accession>
<sequence>MMSQRCYSPNNAERKSTRLRDEKILKSAIKASLHRSAGEIHQLGMCFEMPMSILFGDSVRNFLMDARIDPHSHVLIQLWYLVIRFFGSEV</sequence>
<reference evidence="1" key="1">
    <citation type="submission" date="2020-08" db="EMBL/GenBank/DDBJ databases">
        <title>Multicomponent nature underlies the extraordinary mechanical properties of spider dragline silk.</title>
        <authorList>
            <person name="Kono N."/>
            <person name="Nakamura H."/>
            <person name="Mori M."/>
            <person name="Yoshida Y."/>
            <person name="Ohtoshi R."/>
            <person name="Malay A.D."/>
            <person name="Moran D.A.P."/>
            <person name="Tomita M."/>
            <person name="Numata K."/>
            <person name="Arakawa K."/>
        </authorList>
    </citation>
    <scope>NUCLEOTIDE SEQUENCE</scope>
</reference>
<comment type="caution">
    <text evidence="1">The sequence shown here is derived from an EMBL/GenBank/DDBJ whole genome shotgun (WGS) entry which is preliminary data.</text>
</comment>
<proteinExistence type="predicted"/>
<dbReference type="Proteomes" id="UP000887013">
    <property type="component" value="Unassembled WGS sequence"/>
</dbReference>
<evidence type="ECO:0000313" key="2">
    <source>
        <dbReference type="Proteomes" id="UP000887013"/>
    </source>
</evidence>
<dbReference type="EMBL" id="BMAW01065761">
    <property type="protein sequence ID" value="GFT51857.1"/>
    <property type="molecule type" value="Genomic_DNA"/>
</dbReference>
<name>A0A8X6P8M0_NEPPI</name>